<feature type="transmembrane region" description="Helical" evidence="2">
    <location>
        <begin position="84"/>
        <end position="101"/>
    </location>
</feature>
<evidence type="ECO:0000313" key="4">
    <source>
        <dbReference type="EMBL" id="MFD1248433.1"/>
    </source>
</evidence>
<evidence type="ECO:0000256" key="2">
    <source>
        <dbReference type="SAM" id="Phobius"/>
    </source>
</evidence>
<protein>
    <submittedName>
        <fullName evidence="4">DUF2510 domain-containing protein</fullName>
    </submittedName>
</protein>
<dbReference type="RefSeq" id="WP_379228670.1">
    <property type="nucleotide sequence ID" value="NZ_BAABAC010000006.1"/>
</dbReference>
<accession>A0ABW3VZF7</accession>
<dbReference type="EMBL" id="JBHTLX010000016">
    <property type="protein sequence ID" value="MFD1248433.1"/>
    <property type="molecule type" value="Genomic_DNA"/>
</dbReference>
<dbReference type="Proteomes" id="UP001597229">
    <property type="component" value="Unassembled WGS sequence"/>
</dbReference>
<sequence>MTPPGWYPDHAKPGLLRYWDGQRWTVHTRPAYPVPTAALPPQAMRAKVPAWQTWWVIVPGLLLCLPVGLVALWRRPGLSTNVRWIVTGCTAAFLVFAFALPQDPPPKDESSAGDTPVREVDSTPDVTAVPDEPTTSAPAPAQVPDLTGMSRDDARIPSRISASSSARSPASRRAERPAPSCGRPRRRAARPVRARRSTSSWRRPSRRFSTSRGFVRGGRCSSSRRRDSSSRSRPR</sequence>
<feature type="compositionally biased region" description="Low complexity" evidence="1">
    <location>
        <begin position="157"/>
        <end position="182"/>
    </location>
</feature>
<gene>
    <name evidence="4" type="ORF">ACFQ3F_11610</name>
</gene>
<evidence type="ECO:0000259" key="3">
    <source>
        <dbReference type="Pfam" id="PF10708"/>
    </source>
</evidence>
<feature type="domain" description="DUF2510" evidence="3">
    <location>
        <begin position="4"/>
        <end position="35"/>
    </location>
</feature>
<reference evidence="5" key="1">
    <citation type="journal article" date="2019" name="Int. J. Syst. Evol. Microbiol.">
        <title>The Global Catalogue of Microorganisms (GCM) 10K type strain sequencing project: providing services to taxonomists for standard genome sequencing and annotation.</title>
        <authorList>
            <consortium name="The Broad Institute Genomics Platform"/>
            <consortium name="The Broad Institute Genome Sequencing Center for Infectious Disease"/>
            <person name="Wu L."/>
            <person name="Ma J."/>
        </authorList>
    </citation>
    <scope>NUCLEOTIDE SEQUENCE [LARGE SCALE GENOMIC DNA]</scope>
    <source>
        <strain evidence="5">CCUG 52478</strain>
    </source>
</reference>
<keyword evidence="2" id="KW-1133">Transmembrane helix</keyword>
<comment type="caution">
    <text evidence="4">The sequence shown here is derived from an EMBL/GenBank/DDBJ whole genome shotgun (WGS) entry which is preliminary data.</text>
</comment>
<feature type="compositionally biased region" description="Low complexity" evidence="1">
    <location>
        <begin position="197"/>
        <end position="221"/>
    </location>
</feature>
<feature type="transmembrane region" description="Helical" evidence="2">
    <location>
        <begin position="54"/>
        <end position="72"/>
    </location>
</feature>
<keyword evidence="5" id="KW-1185">Reference proteome</keyword>
<keyword evidence="2" id="KW-0472">Membrane</keyword>
<proteinExistence type="predicted"/>
<feature type="compositionally biased region" description="Basic and acidic residues" evidence="1">
    <location>
        <begin position="105"/>
        <end position="121"/>
    </location>
</feature>
<feature type="region of interest" description="Disordered" evidence="1">
    <location>
        <begin position="104"/>
        <end position="235"/>
    </location>
</feature>
<evidence type="ECO:0000256" key="1">
    <source>
        <dbReference type="SAM" id="MobiDB-lite"/>
    </source>
</evidence>
<dbReference type="Pfam" id="PF10708">
    <property type="entry name" value="DUF2510"/>
    <property type="match status" value="1"/>
</dbReference>
<evidence type="ECO:0000313" key="5">
    <source>
        <dbReference type="Proteomes" id="UP001597229"/>
    </source>
</evidence>
<organism evidence="4 5">
    <name type="scientific">Nocardioides ginsengisoli</name>
    <dbReference type="NCBI Taxonomy" id="363868"/>
    <lineage>
        <taxon>Bacteria</taxon>
        <taxon>Bacillati</taxon>
        <taxon>Actinomycetota</taxon>
        <taxon>Actinomycetes</taxon>
        <taxon>Propionibacteriales</taxon>
        <taxon>Nocardioidaceae</taxon>
        <taxon>Nocardioides</taxon>
    </lineage>
</organism>
<dbReference type="InterPro" id="IPR018929">
    <property type="entry name" value="DUF2510"/>
</dbReference>
<feature type="compositionally biased region" description="Basic and acidic residues" evidence="1">
    <location>
        <begin position="224"/>
        <end position="235"/>
    </location>
</feature>
<feature type="compositionally biased region" description="Basic residues" evidence="1">
    <location>
        <begin position="183"/>
        <end position="196"/>
    </location>
</feature>
<keyword evidence="2" id="KW-0812">Transmembrane</keyword>
<name>A0ABW3VZF7_9ACTN</name>